<feature type="transmembrane region" description="Helical" evidence="11">
    <location>
        <begin position="399"/>
        <end position="424"/>
    </location>
</feature>
<dbReference type="EC" id="2.7.7.74" evidence="4"/>
<dbReference type="AlphaFoldDB" id="A0A7U4QKR4"/>
<comment type="catalytic activity">
    <reaction evidence="9">
        <text>CDP-1L-myo-inositol + 1D-myo-inositol 3-phosphate = bis(1L-myo-inositol) 3,1'-phosphate 1-phosphate + CMP + H(+)</text>
        <dbReference type="Rhea" id="RHEA:31327"/>
        <dbReference type="ChEBI" id="CHEBI:15378"/>
        <dbReference type="ChEBI" id="CHEBI:58401"/>
        <dbReference type="ChEBI" id="CHEBI:60377"/>
        <dbReference type="ChEBI" id="CHEBI:62573"/>
        <dbReference type="ChEBI" id="CHEBI:62576"/>
        <dbReference type="EC" id="2.7.8.34"/>
    </reaction>
</comment>
<evidence type="ECO:0000256" key="8">
    <source>
        <dbReference type="ARBA" id="ARBA00022695"/>
    </source>
</evidence>
<dbReference type="InterPro" id="IPR029044">
    <property type="entry name" value="Nucleotide-diphossugar_trans"/>
</dbReference>
<keyword evidence="11" id="KW-1133">Transmembrane helix</keyword>
<dbReference type="GO" id="GO:0016020">
    <property type="term" value="C:membrane"/>
    <property type="evidence" value="ECO:0007669"/>
    <property type="project" value="InterPro"/>
</dbReference>
<dbReference type="Proteomes" id="UP000070560">
    <property type="component" value="Chromosome"/>
</dbReference>
<dbReference type="GO" id="GO:0008654">
    <property type="term" value="P:phospholipid biosynthetic process"/>
    <property type="evidence" value="ECO:0007669"/>
    <property type="project" value="InterPro"/>
</dbReference>
<dbReference type="InterPro" id="IPR050065">
    <property type="entry name" value="GlmU-like"/>
</dbReference>
<evidence type="ECO:0000256" key="11">
    <source>
        <dbReference type="SAM" id="Phobius"/>
    </source>
</evidence>
<dbReference type="EMBL" id="CP013015">
    <property type="protein sequence ID" value="AMM41136.1"/>
    <property type="molecule type" value="Genomic_DNA"/>
</dbReference>
<dbReference type="PANTHER" id="PTHR43584:SF8">
    <property type="entry name" value="N-ACETYLMURAMATE ALPHA-1-PHOSPHATE URIDYLYLTRANSFERASE"/>
    <property type="match status" value="1"/>
</dbReference>
<keyword evidence="11" id="KW-0812">Transmembrane</keyword>
<comment type="similarity">
    <text evidence="3">In the N-terminal section; belongs to the MobA family.</text>
</comment>
<accession>A0A7U4QKR4</accession>
<dbReference type="InterPro" id="IPR048254">
    <property type="entry name" value="CDP_ALCOHOL_P_TRANSF_CS"/>
</dbReference>
<evidence type="ECO:0000256" key="10">
    <source>
        <dbReference type="RuleBase" id="RU003750"/>
    </source>
</evidence>
<evidence type="ECO:0000256" key="1">
    <source>
        <dbReference type="ARBA" id="ARBA00000729"/>
    </source>
</evidence>
<dbReference type="EC" id="2.7.8.34" evidence="5"/>
<comment type="similarity">
    <text evidence="2">In the C-terminal section; belongs to the CDP-alcohol phosphatidyltransferase class-I family.</text>
</comment>
<feature type="transmembrane region" description="Helical" evidence="11">
    <location>
        <begin position="357"/>
        <end position="378"/>
    </location>
</feature>
<evidence type="ECO:0000256" key="6">
    <source>
        <dbReference type="ARBA" id="ARBA00018322"/>
    </source>
</evidence>
<dbReference type="Pfam" id="PF12804">
    <property type="entry name" value="NTP_transf_3"/>
    <property type="match status" value="1"/>
</dbReference>
<feature type="transmembrane region" description="Helical" evidence="11">
    <location>
        <begin position="275"/>
        <end position="296"/>
    </location>
</feature>
<dbReference type="Gene3D" id="1.20.120.1760">
    <property type="match status" value="1"/>
</dbReference>
<dbReference type="OrthoDB" id="9788272at2"/>
<feature type="domain" description="MobA-like NTP transferase" evidence="12">
    <location>
        <begin position="3"/>
        <end position="130"/>
    </location>
</feature>
<dbReference type="Gene3D" id="3.90.550.10">
    <property type="entry name" value="Spore Coat Polysaccharide Biosynthesis Protein SpsA, Chain A"/>
    <property type="match status" value="1"/>
</dbReference>
<evidence type="ECO:0000256" key="4">
    <source>
        <dbReference type="ARBA" id="ARBA00012504"/>
    </source>
</evidence>
<evidence type="ECO:0000313" key="13">
    <source>
        <dbReference type="EMBL" id="AMM41136.1"/>
    </source>
</evidence>
<dbReference type="GO" id="GO:0016779">
    <property type="term" value="F:nucleotidyltransferase activity"/>
    <property type="evidence" value="ECO:0007669"/>
    <property type="project" value="UniProtKB-KW"/>
</dbReference>
<proteinExistence type="inferred from homology"/>
<dbReference type="InterPro" id="IPR000462">
    <property type="entry name" value="CDP-OH_P_trans"/>
</dbReference>
<dbReference type="Pfam" id="PF01066">
    <property type="entry name" value="CDP-OH_P_transf"/>
    <property type="match status" value="1"/>
</dbReference>
<dbReference type="CDD" id="cd02523">
    <property type="entry name" value="PC_cytidylyltransferase"/>
    <property type="match status" value="1"/>
</dbReference>
<dbReference type="PROSITE" id="PS00379">
    <property type="entry name" value="CDP_ALCOHOL_P_TRANSF"/>
    <property type="match status" value="1"/>
</dbReference>
<dbReference type="RefSeq" id="WP_066062688.1">
    <property type="nucleotide sequence ID" value="NZ_CP013015.1"/>
</dbReference>
<dbReference type="InterPro" id="IPR025877">
    <property type="entry name" value="MobA-like_NTP_Trfase"/>
</dbReference>
<keyword evidence="8" id="KW-0548">Nucleotidyltransferase</keyword>
<sequence>MKCLIIAAGEGKRISKIGRPKPLVNLLGLTLIERVILTANKSGITDFYVVTGYQGEKVRKFLDKFSQKRNINITHIINEEWKKGNGLSVLKAKGFLNEKFILLMGDHLFDEDILKKMKTAPLGDGEVMLAIDYNINSNHLVDIEDVTKVLVQDGKVIDIGKDIKEYNAYDTGIFLCSPTIFEAIEKNIHQTNEGILSASIKLMGKEGRVKTFDIKNAFWIDVDDEKTLKKAKKCLIDRLKKPTDGPISRYLNRRFSTKITPYFLKTNITPNQVSLFSFIISLIASSFFFLGSYFYLAIGGILAQISSIIDGCDGEVARLKYMESNFGGWFDAVLDRYGDAFLLAGLTWHVYCLNTHFLPLFVGFLAIVGTFLNSYTADKYDGFMSKRLNKHYLRIGRDIRIFIIFLGALTNQPFFTLLFIAILMNGENIKRILVLYRLLNYRSGRT</sequence>
<organism evidence="13 14">
    <name type="scientific">Desulfofervidus auxilii</name>
    <dbReference type="NCBI Taxonomy" id="1621989"/>
    <lineage>
        <taxon>Bacteria</taxon>
        <taxon>Pseudomonadati</taxon>
        <taxon>Thermodesulfobacteriota</taxon>
        <taxon>Candidatus Desulfofervidia</taxon>
        <taxon>Candidatus Desulfofervidales</taxon>
        <taxon>Candidatus Desulfofervidaceae</taxon>
        <taxon>Candidatus Desulfofervidus</taxon>
    </lineage>
</organism>
<gene>
    <name evidence="13" type="ORF">HS1_001332</name>
</gene>
<evidence type="ECO:0000313" key="14">
    <source>
        <dbReference type="Proteomes" id="UP000070560"/>
    </source>
</evidence>
<keyword evidence="7 10" id="KW-0808">Transferase</keyword>
<keyword evidence="14" id="KW-1185">Reference proteome</keyword>
<evidence type="ECO:0000256" key="5">
    <source>
        <dbReference type="ARBA" id="ARBA00013268"/>
    </source>
</evidence>
<evidence type="ECO:0000256" key="2">
    <source>
        <dbReference type="ARBA" id="ARBA00006982"/>
    </source>
</evidence>
<reference evidence="13 14" key="1">
    <citation type="submission" date="2015-10" db="EMBL/GenBank/DDBJ databases">
        <title>Candidatus Desulfofervidus auxilii, a hydrogenotrophic sulfate-reducing bacterium involved in the thermophilic anaerobic oxidation of methane.</title>
        <authorList>
            <person name="Krukenberg V."/>
            <person name="Richter M."/>
            <person name="Wegener G."/>
        </authorList>
    </citation>
    <scope>NUCLEOTIDE SEQUENCE [LARGE SCALE GENOMIC DNA]</scope>
    <source>
        <strain evidence="13 14">HS1</strain>
    </source>
</reference>
<dbReference type="KEGG" id="daw:HS1_001332"/>
<name>A0A7U4QKR4_DESA2</name>
<keyword evidence="11" id="KW-0472">Membrane</keyword>
<evidence type="ECO:0000256" key="3">
    <source>
        <dbReference type="ARBA" id="ARBA00007897"/>
    </source>
</evidence>
<dbReference type="SUPFAM" id="SSF53448">
    <property type="entry name" value="Nucleotide-diphospho-sugar transferases"/>
    <property type="match status" value="1"/>
</dbReference>
<evidence type="ECO:0000256" key="9">
    <source>
        <dbReference type="ARBA" id="ARBA00049235"/>
    </source>
</evidence>
<dbReference type="PANTHER" id="PTHR43584">
    <property type="entry name" value="NUCLEOTIDYL TRANSFERASE"/>
    <property type="match status" value="1"/>
</dbReference>
<dbReference type="InterPro" id="IPR043130">
    <property type="entry name" value="CDP-OH_PTrfase_TM_dom"/>
</dbReference>
<evidence type="ECO:0000259" key="12">
    <source>
        <dbReference type="Pfam" id="PF12804"/>
    </source>
</evidence>
<comment type="similarity">
    <text evidence="10">Belongs to the CDP-alcohol phosphatidyltransferase class-I family.</text>
</comment>
<evidence type="ECO:0000256" key="7">
    <source>
        <dbReference type="ARBA" id="ARBA00022679"/>
    </source>
</evidence>
<comment type="catalytic activity">
    <reaction evidence="1">
        <text>1D-myo-inositol 3-phosphate + CTP + H(+) = CDP-1L-myo-inositol + diphosphate</text>
        <dbReference type="Rhea" id="RHEA:30647"/>
        <dbReference type="ChEBI" id="CHEBI:15378"/>
        <dbReference type="ChEBI" id="CHEBI:33019"/>
        <dbReference type="ChEBI" id="CHEBI:37563"/>
        <dbReference type="ChEBI" id="CHEBI:58401"/>
        <dbReference type="ChEBI" id="CHEBI:62573"/>
        <dbReference type="EC" id="2.7.7.74"/>
    </reaction>
</comment>
<protein>
    <recommendedName>
        <fullName evidence="6">Bifunctional IPC transferase and DIPP synthase</fullName>
        <ecNumber evidence="4">2.7.7.74</ecNumber>
        <ecNumber evidence="5">2.7.8.34</ecNumber>
    </recommendedName>
</protein>
<dbReference type="GO" id="GO:0016780">
    <property type="term" value="F:phosphotransferase activity, for other substituted phosphate groups"/>
    <property type="evidence" value="ECO:0007669"/>
    <property type="project" value="InterPro"/>
</dbReference>